<evidence type="ECO:0000259" key="2">
    <source>
        <dbReference type="PROSITE" id="PS50126"/>
    </source>
</evidence>
<organism evidence="3 4">
    <name type="scientific">Acetobacterium fimetarium</name>
    <dbReference type="NCBI Taxonomy" id="52691"/>
    <lineage>
        <taxon>Bacteria</taxon>
        <taxon>Bacillati</taxon>
        <taxon>Bacillota</taxon>
        <taxon>Clostridia</taxon>
        <taxon>Eubacteriales</taxon>
        <taxon>Eubacteriaceae</taxon>
        <taxon>Acetobacterium</taxon>
    </lineage>
</organism>
<dbReference type="InterPro" id="IPR036388">
    <property type="entry name" value="WH-like_DNA-bd_sf"/>
</dbReference>
<dbReference type="RefSeq" id="WP_186842624.1">
    <property type="nucleotide sequence ID" value="NZ_WJBC01000013.1"/>
</dbReference>
<dbReference type="PANTHER" id="PTHR37296">
    <property type="entry name" value="CONSERVED VIRULENCE FACTOR B"/>
    <property type="match status" value="1"/>
</dbReference>
<dbReference type="Proteomes" id="UP000603234">
    <property type="component" value="Unassembled WGS sequence"/>
</dbReference>
<keyword evidence="4" id="KW-1185">Reference proteome</keyword>
<protein>
    <submittedName>
        <fullName evidence="3">RNA-binding protein</fullName>
    </submittedName>
</protein>
<sequence length="279" mass="31583">MIEVGKVQTLKIERLTAIGAYLYDGHDAKNAVLLPGKEVSKDARVNDEIEVFVYRDSSDRLISTTRRPKIQLGEFAALKVVDITKVGAFLDWGLEKDLLLPYNEQTLKVHKGREYLVNLYTDKSDRLCATMKIYPLLKVGSTHKIGEWVEGYVYQINPEIGAFVAIENLYHGLILMKDTNTDIHCGEKVHARISEVRNDGKLVLSPNKKAYKEIPKDALTILTKLNESKGVLPFNDKTDAIIIKKELNMSKSSFKRAVGKLLKEKKIRLTERGIEKNGR</sequence>
<dbReference type="InterPro" id="IPR039566">
    <property type="entry name" value="CvfB_S1_st"/>
</dbReference>
<evidence type="ECO:0000313" key="4">
    <source>
        <dbReference type="Proteomes" id="UP000603234"/>
    </source>
</evidence>
<gene>
    <name evidence="3" type="ORF">GH808_09910</name>
</gene>
<dbReference type="SUPFAM" id="SSF50249">
    <property type="entry name" value="Nucleic acid-binding proteins"/>
    <property type="match status" value="1"/>
</dbReference>
<dbReference type="EMBL" id="WJBC01000013">
    <property type="protein sequence ID" value="MBC3804744.1"/>
    <property type="molecule type" value="Genomic_DNA"/>
</dbReference>
<proteinExistence type="inferred from homology"/>
<dbReference type="SMART" id="SM00316">
    <property type="entry name" value="S1"/>
    <property type="match status" value="3"/>
</dbReference>
<dbReference type="PANTHER" id="PTHR37296:SF1">
    <property type="entry name" value="CONSERVED VIRULENCE FACTOR B"/>
    <property type="match status" value="1"/>
</dbReference>
<name>A0ABR6WVT2_9FIRM</name>
<dbReference type="Pfam" id="PF13509">
    <property type="entry name" value="S1_2"/>
    <property type="match status" value="2"/>
</dbReference>
<evidence type="ECO:0000313" key="3">
    <source>
        <dbReference type="EMBL" id="MBC3804744.1"/>
    </source>
</evidence>
<accession>A0ABR6WVT2</accession>
<feature type="domain" description="S1 motif" evidence="2">
    <location>
        <begin position="146"/>
        <end position="207"/>
    </location>
</feature>
<reference evidence="3 4" key="1">
    <citation type="journal article" date="2020" name="mSystems">
        <title>Defining Genomic and Predicted Metabolic Features of the Acetobacterium Genus.</title>
        <authorList>
            <person name="Ross D.E."/>
            <person name="Marshall C.W."/>
            <person name="Gulliver D."/>
            <person name="May H.D."/>
            <person name="Norman R.S."/>
        </authorList>
    </citation>
    <scope>NUCLEOTIDE SEQUENCE [LARGE SCALE GENOMIC DNA]</scope>
    <source>
        <strain evidence="3 4">DSM 8238</strain>
    </source>
</reference>
<dbReference type="InterPro" id="IPR003029">
    <property type="entry name" value="S1_domain"/>
</dbReference>
<dbReference type="Pfam" id="PF17783">
    <property type="entry name" value="WHD_CvfB"/>
    <property type="match status" value="1"/>
</dbReference>
<dbReference type="PROSITE" id="PS50126">
    <property type="entry name" value="S1"/>
    <property type="match status" value="1"/>
</dbReference>
<dbReference type="Gene3D" id="1.10.10.10">
    <property type="entry name" value="Winged helix-like DNA-binding domain superfamily/Winged helix DNA-binding domain"/>
    <property type="match status" value="1"/>
</dbReference>
<dbReference type="PIRSF" id="PIRSF012524">
    <property type="entry name" value="YitL_S1"/>
    <property type="match status" value="1"/>
</dbReference>
<comment type="similarity">
    <text evidence="1">Belongs to the CvfB family.</text>
</comment>
<dbReference type="InterPro" id="IPR040764">
    <property type="entry name" value="CvfB_WH"/>
</dbReference>
<comment type="caution">
    <text evidence="3">The sequence shown here is derived from an EMBL/GenBank/DDBJ whole genome shotgun (WGS) entry which is preliminary data.</text>
</comment>
<dbReference type="InterPro" id="IPR014464">
    <property type="entry name" value="CvfB_fam"/>
</dbReference>
<dbReference type="InterPro" id="IPR012340">
    <property type="entry name" value="NA-bd_OB-fold"/>
</dbReference>
<evidence type="ECO:0000256" key="1">
    <source>
        <dbReference type="PIRNR" id="PIRNR012524"/>
    </source>
</evidence>
<dbReference type="Gene3D" id="2.40.50.140">
    <property type="entry name" value="Nucleic acid-binding proteins"/>
    <property type="match status" value="2"/>
</dbReference>